<keyword evidence="1" id="KW-0853">WD repeat</keyword>
<dbReference type="InterPro" id="IPR001680">
    <property type="entry name" value="WD40_rpt"/>
</dbReference>
<protein>
    <submittedName>
        <fullName evidence="2">WD40 repeat-like protein</fullName>
    </submittedName>
</protein>
<evidence type="ECO:0000256" key="1">
    <source>
        <dbReference type="PROSITE-ProRule" id="PRU00221"/>
    </source>
</evidence>
<dbReference type="PANTHER" id="PTHR19879:SF9">
    <property type="entry name" value="TRANSCRIPTION INITIATION FACTOR TFIID SUBUNIT 5"/>
    <property type="match status" value="1"/>
</dbReference>
<dbReference type="STRING" id="1314778.A0A5C3P6J0"/>
<feature type="repeat" description="WD" evidence="1">
    <location>
        <begin position="1"/>
        <end position="32"/>
    </location>
</feature>
<dbReference type="Gene3D" id="2.130.10.10">
    <property type="entry name" value="YVTN repeat-like/Quinoprotein amine dehydrogenase"/>
    <property type="match status" value="2"/>
</dbReference>
<dbReference type="PROSITE" id="PS50082">
    <property type="entry name" value="WD_REPEATS_2"/>
    <property type="match status" value="2"/>
</dbReference>
<dbReference type="PANTHER" id="PTHR19879">
    <property type="entry name" value="TRANSCRIPTION INITIATION FACTOR TFIID"/>
    <property type="match status" value="1"/>
</dbReference>
<dbReference type="InterPro" id="IPR015943">
    <property type="entry name" value="WD40/YVTN_repeat-like_dom_sf"/>
</dbReference>
<dbReference type="AlphaFoldDB" id="A0A5C3P6J0"/>
<name>A0A5C3P6J0_9APHY</name>
<gene>
    <name evidence="2" type="ORF">K466DRAFT_502153</name>
</gene>
<dbReference type="SUPFAM" id="SSF50978">
    <property type="entry name" value="WD40 repeat-like"/>
    <property type="match status" value="1"/>
</dbReference>
<reference evidence="2 3" key="1">
    <citation type="journal article" date="2019" name="Nat. Ecol. Evol.">
        <title>Megaphylogeny resolves global patterns of mushroom evolution.</title>
        <authorList>
            <person name="Varga T."/>
            <person name="Krizsan K."/>
            <person name="Foldi C."/>
            <person name="Dima B."/>
            <person name="Sanchez-Garcia M."/>
            <person name="Sanchez-Ramirez S."/>
            <person name="Szollosi G.J."/>
            <person name="Szarkandi J.G."/>
            <person name="Papp V."/>
            <person name="Albert L."/>
            <person name="Andreopoulos W."/>
            <person name="Angelini C."/>
            <person name="Antonin V."/>
            <person name="Barry K.W."/>
            <person name="Bougher N.L."/>
            <person name="Buchanan P."/>
            <person name="Buyck B."/>
            <person name="Bense V."/>
            <person name="Catcheside P."/>
            <person name="Chovatia M."/>
            <person name="Cooper J."/>
            <person name="Damon W."/>
            <person name="Desjardin D."/>
            <person name="Finy P."/>
            <person name="Geml J."/>
            <person name="Haridas S."/>
            <person name="Hughes K."/>
            <person name="Justo A."/>
            <person name="Karasinski D."/>
            <person name="Kautmanova I."/>
            <person name="Kiss B."/>
            <person name="Kocsube S."/>
            <person name="Kotiranta H."/>
            <person name="LaButti K.M."/>
            <person name="Lechner B.E."/>
            <person name="Liimatainen K."/>
            <person name="Lipzen A."/>
            <person name="Lukacs Z."/>
            <person name="Mihaltcheva S."/>
            <person name="Morgado L.N."/>
            <person name="Niskanen T."/>
            <person name="Noordeloos M.E."/>
            <person name="Ohm R.A."/>
            <person name="Ortiz-Santana B."/>
            <person name="Ovrebo C."/>
            <person name="Racz N."/>
            <person name="Riley R."/>
            <person name="Savchenko A."/>
            <person name="Shiryaev A."/>
            <person name="Soop K."/>
            <person name="Spirin V."/>
            <person name="Szebenyi C."/>
            <person name="Tomsovsky M."/>
            <person name="Tulloss R.E."/>
            <person name="Uehling J."/>
            <person name="Grigoriev I.V."/>
            <person name="Vagvolgyi C."/>
            <person name="Papp T."/>
            <person name="Martin F.M."/>
            <person name="Miettinen O."/>
            <person name="Hibbett D.S."/>
            <person name="Nagy L.G."/>
        </authorList>
    </citation>
    <scope>NUCLEOTIDE SEQUENCE [LARGE SCALE GENOMIC DNA]</scope>
    <source>
        <strain evidence="2 3">HHB13444</strain>
    </source>
</reference>
<evidence type="ECO:0000313" key="3">
    <source>
        <dbReference type="Proteomes" id="UP000308197"/>
    </source>
</evidence>
<dbReference type="Pfam" id="PF00400">
    <property type="entry name" value="WD40"/>
    <property type="match status" value="3"/>
</dbReference>
<feature type="repeat" description="WD" evidence="1">
    <location>
        <begin position="131"/>
        <end position="172"/>
    </location>
</feature>
<dbReference type="InParanoid" id="A0A5C3P6J0"/>
<dbReference type="InterPro" id="IPR036322">
    <property type="entry name" value="WD40_repeat_dom_sf"/>
</dbReference>
<dbReference type="EMBL" id="ML211605">
    <property type="protein sequence ID" value="TFK81423.1"/>
    <property type="molecule type" value="Genomic_DNA"/>
</dbReference>
<keyword evidence="3" id="KW-1185">Reference proteome</keyword>
<dbReference type="PROSITE" id="PS50294">
    <property type="entry name" value="WD_REPEATS_REGION"/>
    <property type="match status" value="2"/>
</dbReference>
<organism evidence="2 3">
    <name type="scientific">Polyporus arcularius HHB13444</name>
    <dbReference type="NCBI Taxonomy" id="1314778"/>
    <lineage>
        <taxon>Eukaryota</taxon>
        <taxon>Fungi</taxon>
        <taxon>Dikarya</taxon>
        <taxon>Basidiomycota</taxon>
        <taxon>Agaricomycotina</taxon>
        <taxon>Agaricomycetes</taxon>
        <taxon>Polyporales</taxon>
        <taxon>Polyporaceae</taxon>
        <taxon>Polyporus</taxon>
    </lineage>
</organism>
<evidence type="ECO:0000313" key="2">
    <source>
        <dbReference type="EMBL" id="TFK81423.1"/>
    </source>
</evidence>
<dbReference type="Proteomes" id="UP000308197">
    <property type="component" value="Unassembled WGS sequence"/>
</dbReference>
<proteinExistence type="predicted"/>
<accession>A0A5C3P6J0</accession>
<sequence>LGHDAQLTAMAVSPDSQYIATGANDGTVVIWSRATSPQRHLVETQCPARSGCVRALHFSDTGQLLAGMSQHEVFIWRVDGSLISAARGPEENVACVWWTRGPEFPILLRTNDSSVRNGPVSDVCSTGYTFLHGHTGEVVAGCISPCERYIATASEDTTVRLWSARHGSLIWTFVDHDAAVTHVLFSPDGQFLASGDHHGQVCVHLLSRFLRDPPLPPATVDEYRERCGHAGPSFDSNVRAVTPQAAAEN</sequence>
<dbReference type="SMART" id="SM00320">
    <property type="entry name" value="WD40"/>
    <property type="match status" value="4"/>
</dbReference>
<feature type="non-terminal residue" evidence="2">
    <location>
        <position position="1"/>
    </location>
</feature>